<keyword evidence="7 11" id="KW-0378">Hydrolase</keyword>
<dbReference type="OrthoDB" id="372487at2759"/>
<protein>
    <recommendedName>
        <fullName evidence="11">5'-3' exoribonuclease</fullName>
        <ecNumber evidence="11">3.1.13.-</ecNumber>
    </recommendedName>
</protein>
<dbReference type="PIRSF" id="PIRSF037239">
    <property type="entry name" value="Exonuclease_Xrn2"/>
    <property type="match status" value="1"/>
</dbReference>
<dbReference type="STRING" id="947166.A0A1D1V1Y3"/>
<evidence type="ECO:0000256" key="10">
    <source>
        <dbReference type="ARBA" id="ARBA00023242"/>
    </source>
</evidence>
<keyword evidence="17" id="KW-1185">Reference proteome</keyword>
<dbReference type="Gene3D" id="3.40.50.12390">
    <property type="match status" value="2"/>
</dbReference>
<feature type="domain" description="Xrn1 N-terminal" evidence="14">
    <location>
        <begin position="1"/>
        <end position="258"/>
    </location>
</feature>
<comment type="similarity">
    <text evidence="2 11">Belongs to the 5'-3' exonuclease family. XRN2/RAT1 subfamily.</text>
</comment>
<keyword evidence="10" id="KW-0539">Nucleus</keyword>
<evidence type="ECO:0000313" key="17">
    <source>
        <dbReference type="Proteomes" id="UP000186922"/>
    </source>
</evidence>
<gene>
    <name evidence="16" type="primary">RvY_06410-1</name>
    <name evidence="16" type="synonym">RvY_06410.1</name>
    <name evidence="16" type="ORF">RvY_06410</name>
</gene>
<feature type="compositionally biased region" description="Low complexity" evidence="13">
    <location>
        <begin position="935"/>
        <end position="962"/>
    </location>
</feature>
<dbReference type="EC" id="3.1.13.-" evidence="11"/>
<evidence type="ECO:0000313" key="16">
    <source>
        <dbReference type="EMBL" id="GAU94685.1"/>
    </source>
</evidence>
<evidence type="ECO:0000256" key="6">
    <source>
        <dbReference type="ARBA" id="ARBA00022771"/>
    </source>
</evidence>
<dbReference type="GO" id="GO:0006397">
    <property type="term" value="P:mRNA processing"/>
    <property type="evidence" value="ECO:0007669"/>
    <property type="project" value="UniProtKB-UniRule"/>
</dbReference>
<dbReference type="AlphaFoldDB" id="A0A1D1V1Y3"/>
<dbReference type="FunFam" id="3.40.50.12390:FF:000001">
    <property type="entry name" value="5'-3' exoribonuclease"/>
    <property type="match status" value="1"/>
</dbReference>
<dbReference type="EMBL" id="BDGG01000002">
    <property type="protein sequence ID" value="GAU94685.1"/>
    <property type="molecule type" value="Genomic_DNA"/>
</dbReference>
<keyword evidence="3 11" id="KW-0507">mRNA processing</keyword>
<dbReference type="GO" id="GO:0005634">
    <property type="term" value="C:nucleus"/>
    <property type="evidence" value="ECO:0007669"/>
    <property type="project" value="UniProtKB-SubCell"/>
</dbReference>
<evidence type="ECO:0000256" key="2">
    <source>
        <dbReference type="ARBA" id="ARBA00006994"/>
    </source>
</evidence>
<dbReference type="GO" id="GO:0003723">
    <property type="term" value="F:RNA binding"/>
    <property type="evidence" value="ECO:0007669"/>
    <property type="project" value="TreeGrafter"/>
</dbReference>
<dbReference type="Pfam" id="PF03159">
    <property type="entry name" value="XRN_N"/>
    <property type="match status" value="1"/>
</dbReference>
<keyword evidence="8" id="KW-0862">Zinc</keyword>
<evidence type="ECO:0000256" key="13">
    <source>
        <dbReference type="SAM" id="MobiDB-lite"/>
    </source>
</evidence>
<feature type="compositionally biased region" description="Basic and acidic residues" evidence="13">
    <location>
        <begin position="527"/>
        <end position="538"/>
    </location>
</feature>
<comment type="subcellular location">
    <subcellularLocation>
        <location evidence="1">Nucleus</location>
    </subcellularLocation>
</comment>
<evidence type="ECO:0000259" key="15">
    <source>
        <dbReference type="Pfam" id="PF17846"/>
    </source>
</evidence>
<evidence type="ECO:0000256" key="9">
    <source>
        <dbReference type="ARBA" id="ARBA00022839"/>
    </source>
</evidence>
<comment type="function">
    <text evidence="11">Possesses 5'-&gt;3' exoribonuclease activity. May promote termination of transcription by RNA polymerase II.</text>
</comment>
<dbReference type="GO" id="GO:0008270">
    <property type="term" value="F:zinc ion binding"/>
    <property type="evidence" value="ECO:0007669"/>
    <property type="project" value="UniProtKB-KW"/>
</dbReference>
<comment type="caution">
    <text evidence="16">The sequence shown here is derived from an EMBL/GenBank/DDBJ whole genome shotgun (WGS) entry which is preliminary data.</text>
</comment>
<feature type="region of interest" description="Disordered" evidence="13">
    <location>
        <begin position="416"/>
        <end position="452"/>
    </location>
</feature>
<dbReference type="Gene3D" id="1.25.40.1050">
    <property type="match status" value="1"/>
</dbReference>
<feature type="region of interest" description="Disordered" evidence="13">
    <location>
        <begin position="518"/>
        <end position="548"/>
    </location>
</feature>
<organism evidence="16 17">
    <name type="scientific">Ramazzottius varieornatus</name>
    <name type="common">Water bear</name>
    <name type="synonym">Tardigrade</name>
    <dbReference type="NCBI Taxonomy" id="947166"/>
    <lineage>
        <taxon>Eukaryota</taxon>
        <taxon>Metazoa</taxon>
        <taxon>Ecdysozoa</taxon>
        <taxon>Tardigrada</taxon>
        <taxon>Eutardigrada</taxon>
        <taxon>Parachela</taxon>
        <taxon>Hypsibioidea</taxon>
        <taxon>Ramazzottiidae</taxon>
        <taxon>Ramazzottius</taxon>
    </lineage>
</organism>
<accession>A0A1D1V1Y3</accession>
<dbReference type="GO" id="GO:0000956">
    <property type="term" value="P:nuclear-transcribed mRNA catabolic process"/>
    <property type="evidence" value="ECO:0007669"/>
    <property type="project" value="TreeGrafter"/>
</dbReference>
<evidence type="ECO:0000259" key="14">
    <source>
        <dbReference type="Pfam" id="PF03159"/>
    </source>
</evidence>
<dbReference type="Proteomes" id="UP000186922">
    <property type="component" value="Unassembled WGS sequence"/>
</dbReference>
<feature type="compositionally biased region" description="Basic and acidic residues" evidence="13">
    <location>
        <begin position="879"/>
        <end position="893"/>
    </location>
</feature>
<keyword evidence="6" id="KW-0863">Zinc-finger</keyword>
<dbReference type="InterPro" id="IPR027073">
    <property type="entry name" value="5_3_exoribonuclease"/>
</dbReference>
<evidence type="ECO:0000256" key="11">
    <source>
        <dbReference type="PIRNR" id="PIRNR037239"/>
    </source>
</evidence>
<feature type="region of interest" description="Disordered" evidence="13">
    <location>
        <begin position="982"/>
        <end position="1042"/>
    </location>
</feature>
<dbReference type="PANTHER" id="PTHR12341:SF41">
    <property type="entry name" value="5'-3' EXORIBONUCLEASE 2"/>
    <property type="match status" value="1"/>
</dbReference>
<evidence type="ECO:0000256" key="5">
    <source>
        <dbReference type="ARBA" id="ARBA00022723"/>
    </source>
</evidence>
<sequence length="1042" mass="118010">MGVPAFFRWLSRKYPSIVVHATEEGKCQLDDGTQAPNDTSQPNPNEVEFDNLYLDMNGIIHPCTHPEDRPAPRNEEEMMVLIFEYIDRIFNIVRPRRLLYMAIDGVAPRAKMNQQRSRRFRASKEVAEKEEEIQAVKARLLEEGLQVLNKEKAEEGEKFDSNCITPGTQFMDNLAKALRYYIHQRLNTDPGWANISVILSDASVPGEGEHKIMDFIRKQRSCPSHDPNTHHCLCGADADLIMLGLATHEANFTIIREEFKPNAPRPCSLCGQIGHELKYCSGVKAKREGEEEEPTPAPITEFIFLRLPVLREYLAKELEPDRALPYPFDLERAIDDWVFMCFFVGNDFLPHLPSLEIREGAIDRLIDIYKANSDRTGGYLTENGFVDYQRVQVILNELGRMEDVILKNRLSKAKFERRRDRERERAQQKRRQYDEEERAANEPPHKRQRTLQGAFSRSIEGSSDGLFAAVPVNAFSATPAGEYSNVRQAVHQARQSAHQQANMSSAQRLRAMLVNPDAAAAPPADEGGQREEGRRPVEDDNDEDPNDVVRLGEEGWKARYYMNKFGVDIDTDVQFQQQIVQAYVEGLSWVLQYYYQGCPSWTWYYPYHYSPFASDFVHIASLNITFPNDTQPFKPLEQLMAVFPEGSSKFLPSAWRQLMVQPTSPILDFYPSDFCVDLNGKKFAWQGVALLPFVDEERLLKTLATVYDTLTEEEVRRNGRGESLLFTGGQHTVSHSLVESFYRVEKLPDGGWSLLAQEHIYGMAGLVALDEGCFPPGTTVPSPYASLVALEKNAALSVAFRDPLYHAGHRYLASRLPGAQAPPSVLANQGRAQLGFNPNRRQVSLSGTGHRLLNGAAGIPAGRGRGAYQYDNRQPSRRSYNEEVEPRWEDDRRRHSYNAHGNGYQQQRNNNFDNYANHIPDYHDNSRQQQHHQRGSSSSSRYDPYNQGGRGGYNNNYGRGYDNYGRHSQVGGYGGGNGSGGGYYNQEDGRPSSYNGGVSSYGGGRLPHHHNNNYQAASTSYHSPPPNAGPPRYFTPNYRRPN</sequence>
<evidence type="ECO:0000256" key="1">
    <source>
        <dbReference type="ARBA" id="ARBA00004123"/>
    </source>
</evidence>
<keyword evidence="4 11" id="KW-0540">Nuclease</keyword>
<dbReference type="FunFam" id="1.25.40.1050:FF:000002">
    <property type="entry name" value="5'-3' exoribonuclease"/>
    <property type="match status" value="1"/>
</dbReference>
<feature type="compositionally biased region" description="Polar residues" evidence="13">
    <location>
        <begin position="903"/>
        <end position="914"/>
    </location>
</feature>
<evidence type="ECO:0000256" key="7">
    <source>
        <dbReference type="ARBA" id="ARBA00022801"/>
    </source>
</evidence>
<reference evidence="16 17" key="1">
    <citation type="journal article" date="2016" name="Nat. Commun.">
        <title>Extremotolerant tardigrade genome and improved radiotolerance of human cultured cells by tardigrade-unique protein.</title>
        <authorList>
            <person name="Hashimoto T."/>
            <person name="Horikawa D.D."/>
            <person name="Saito Y."/>
            <person name="Kuwahara H."/>
            <person name="Kozuka-Hata H."/>
            <person name="Shin-I T."/>
            <person name="Minakuchi Y."/>
            <person name="Ohishi K."/>
            <person name="Motoyama A."/>
            <person name="Aizu T."/>
            <person name="Enomoto A."/>
            <person name="Kondo K."/>
            <person name="Tanaka S."/>
            <person name="Hara Y."/>
            <person name="Koshikawa S."/>
            <person name="Sagara H."/>
            <person name="Miura T."/>
            <person name="Yokobori S."/>
            <person name="Miyagawa K."/>
            <person name="Suzuki Y."/>
            <person name="Kubo T."/>
            <person name="Oyama M."/>
            <person name="Kohara Y."/>
            <person name="Fujiyama A."/>
            <person name="Arakawa K."/>
            <person name="Katayama T."/>
            <person name="Toyoda A."/>
            <person name="Kunieda T."/>
        </authorList>
    </citation>
    <scope>NUCLEOTIDE SEQUENCE [LARGE SCALE GENOMIC DNA]</scope>
    <source>
        <strain evidence="16 17">YOKOZUNA-1</strain>
    </source>
</reference>
<dbReference type="InterPro" id="IPR004859">
    <property type="entry name" value="Xrn1_N"/>
</dbReference>
<dbReference type="FunFam" id="3.40.50.12390:FF:000003">
    <property type="entry name" value="5'-3' exoribonuclease"/>
    <property type="match status" value="1"/>
</dbReference>
<feature type="compositionally biased region" description="Basic and acidic residues" evidence="13">
    <location>
        <begin position="416"/>
        <end position="445"/>
    </location>
</feature>
<evidence type="ECO:0000256" key="8">
    <source>
        <dbReference type="ARBA" id="ARBA00022833"/>
    </source>
</evidence>
<keyword evidence="9 11" id="KW-0269">Exonuclease</keyword>
<dbReference type="InterPro" id="IPR041412">
    <property type="entry name" value="Xrn1_helical"/>
</dbReference>
<evidence type="ECO:0000256" key="4">
    <source>
        <dbReference type="ARBA" id="ARBA00022722"/>
    </source>
</evidence>
<feature type="region of interest" description="Disordered" evidence="13">
    <location>
        <begin position="855"/>
        <end position="962"/>
    </location>
</feature>
<dbReference type="GO" id="GO:0004534">
    <property type="term" value="F:5'-3' RNA exonuclease activity"/>
    <property type="evidence" value="ECO:0007669"/>
    <property type="project" value="UniProtKB-UniRule"/>
</dbReference>
<feature type="coiled-coil region" evidence="12">
    <location>
        <begin position="112"/>
        <end position="139"/>
    </location>
</feature>
<evidence type="ECO:0000256" key="12">
    <source>
        <dbReference type="SAM" id="Coils"/>
    </source>
</evidence>
<dbReference type="InterPro" id="IPR017151">
    <property type="entry name" value="Xrn2/3/4"/>
</dbReference>
<feature type="domain" description="Xrn1 helical" evidence="15">
    <location>
        <begin position="328"/>
        <end position="828"/>
    </location>
</feature>
<dbReference type="CDD" id="cd18673">
    <property type="entry name" value="PIN_XRN1-2-like"/>
    <property type="match status" value="1"/>
</dbReference>
<dbReference type="Pfam" id="PF17846">
    <property type="entry name" value="XRN_M"/>
    <property type="match status" value="1"/>
</dbReference>
<keyword evidence="12" id="KW-0175">Coiled coil</keyword>
<keyword evidence="5" id="KW-0479">Metal-binding</keyword>
<feature type="compositionally biased region" description="Polar residues" evidence="13">
    <location>
        <begin position="1012"/>
        <end position="1022"/>
    </location>
</feature>
<name>A0A1D1V1Y3_RAMVA</name>
<proteinExistence type="inferred from homology"/>
<dbReference type="PANTHER" id="PTHR12341">
    <property type="entry name" value="5'-&gt;3' EXORIBONUCLEASE"/>
    <property type="match status" value="1"/>
</dbReference>
<evidence type="ECO:0000256" key="3">
    <source>
        <dbReference type="ARBA" id="ARBA00022664"/>
    </source>
</evidence>